<feature type="region of interest" description="Disordered" evidence="6">
    <location>
        <begin position="98"/>
        <end position="118"/>
    </location>
</feature>
<feature type="transmembrane region" description="Helical" evidence="7">
    <location>
        <begin position="161"/>
        <end position="182"/>
    </location>
</feature>
<feature type="transmembrane region" description="Helical" evidence="7">
    <location>
        <begin position="134"/>
        <end position="155"/>
    </location>
</feature>
<gene>
    <name evidence="8" type="ORF">M231_03060</name>
</gene>
<proteinExistence type="inferred from homology"/>
<dbReference type="InterPro" id="IPR019334">
    <property type="entry name" value="TMEM170A/B/YPR153W-like"/>
</dbReference>
<protein>
    <submittedName>
        <fullName evidence="8">Uncharacterized protein</fullName>
    </submittedName>
</protein>
<reference evidence="8 9" key="1">
    <citation type="submission" date="2016-06" db="EMBL/GenBank/DDBJ databases">
        <title>Evolution of pathogenesis and genome organization in the Tremellales.</title>
        <authorList>
            <person name="Cuomo C."/>
            <person name="Litvintseva A."/>
            <person name="Heitman J."/>
            <person name="Chen Y."/>
            <person name="Sun S."/>
            <person name="Springer D."/>
            <person name="Dromer F."/>
            <person name="Young S."/>
            <person name="Zeng Q."/>
            <person name="Chapman S."/>
            <person name="Gujja S."/>
            <person name="Saif S."/>
            <person name="Birren B."/>
        </authorList>
    </citation>
    <scope>NUCLEOTIDE SEQUENCE [LARGE SCALE GENOMIC DNA]</scope>
    <source>
        <strain evidence="8 9">ATCC 28783</strain>
    </source>
</reference>
<evidence type="ECO:0000256" key="5">
    <source>
        <dbReference type="ARBA" id="ARBA00023136"/>
    </source>
</evidence>
<dbReference type="STRING" id="5217.A0A4Q1BP91"/>
<dbReference type="PANTHER" id="PTHR22779">
    <property type="entry name" value="SD17342P"/>
    <property type="match status" value="1"/>
</dbReference>
<dbReference type="InParanoid" id="A0A4Q1BP91"/>
<sequence>MGAVSSALDPDRGSPGIEIPEGYVTPSFPSLYIPTFRSTRLQVGIFLYEAETIWKFTLYWTLLFLGSIFFICSVLASFTSLLSLTILRPSDNPINVVPKDQSRANASRSPSTRRRSEASEMLVKRMRAKRIKPPLWPVFIFPLIMTSIAGVVGVISGTVVGFALAAVYSAGGFAMSTSYSTLTSIL</sequence>
<comment type="caution">
    <text evidence="8">The sequence shown here is derived from an EMBL/GenBank/DDBJ whole genome shotgun (WGS) entry which is preliminary data.</text>
</comment>
<dbReference type="Proteomes" id="UP000289152">
    <property type="component" value="Unassembled WGS sequence"/>
</dbReference>
<dbReference type="PANTHER" id="PTHR22779:SF6">
    <property type="entry name" value="SD17342P"/>
    <property type="match status" value="1"/>
</dbReference>
<comment type="subcellular location">
    <subcellularLocation>
        <location evidence="1">Membrane</location>
        <topology evidence="1">Multi-pass membrane protein</topology>
    </subcellularLocation>
</comment>
<keyword evidence="4 7" id="KW-1133">Transmembrane helix</keyword>
<evidence type="ECO:0000313" key="8">
    <source>
        <dbReference type="EMBL" id="RXK39705.1"/>
    </source>
</evidence>
<evidence type="ECO:0000256" key="2">
    <source>
        <dbReference type="ARBA" id="ARBA00006325"/>
    </source>
</evidence>
<dbReference type="EMBL" id="SDIL01000028">
    <property type="protein sequence ID" value="RXK39705.1"/>
    <property type="molecule type" value="Genomic_DNA"/>
</dbReference>
<evidence type="ECO:0000256" key="4">
    <source>
        <dbReference type="ARBA" id="ARBA00022989"/>
    </source>
</evidence>
<evidence type="ECO:0000256" key="6">
    <source>
        <dbReference type="SAM" id="MobiDB-lite"/>
    </source>
</evidence>
<evidence type="ECO:0000313" key="9">
    <source>
        <dbReference type="Proteomes" id="UP000289152"/>
    </source>
</evidence>
<keyword evidence="5 7" id="KW-0472">Membrane</keyword>
<dbReference type="GO" id="GO:0016020">
    <property type="term" value="C:membrane"/>
    <property type="evidence" value="ECO:0007669"/>
    <property type="project" value="UniProtKB-SubCell"/>
</dbReference>
<dbReference type="OrthoDB" id="2131401at2759"/>
<keyword evidence="3 7" id="KW-0812">Transmembrane</keyword>
<dbReference type="VEuPathDB" id="FungiDB:TREMEDRAFT_67756"/>
<evidence type="ECO:0000256" key="7">
    <source>
        <dbReference type="SAM" id="Phobius"/>
    </source>
</evidence>
<name>A0A4Q1BP91_TREME</name>
<feature type="transmembrane region" description="Helical" evidence="7">
    <location>
        <begin position="58"/>
        <end position="82"/>
    </location>
</feature>
<accession>A0A4Q1BP91</accession>
<evidence type="ECO:0000256" key="3">
    <source>
        <dbReference type="ARBA" id="ARBA00022692"/>
    </source>
</evidence>
<dbReference type="AlphaFoldDB" id="A0A4Q1BP91"/>
<evidence type="ECO:0000256" key="1">
    <source>
        <dbReference type="ARBA" id="ARBA00004141"/>
    </source>
</evidence>
<keyword evidence="9" id="KW-1185">Reference proteome</keyword>
<comment type="similarity">
    <text evidence="2">Belongs to the TMEM170 family.</text>
</comment>
<organism evidence="8 9">
    <name type="scientific">Tremella mesenterica</name>
    <name type="common">Jelly fungus</name>
    <dbReference type="NCBI Taxonomy" id="5217"/>
    <lineage>
        <taxon>Eukaryota</taxon>
        <taxon>Fungi</taxon>
        <taxon>Dikarya</taxon>
        <taxon>Basidiomycota</taxon>
        <taxon>Agaricomycotina</taxon>
        <taxon>Tremellomycetes</taxon>
        <taxon>Tremellales</taxon>
        <taxon>Tremellaceae</taxon>
        <taxon>Tremella</taxon>
    </lineage>
</organism>